<name>A0A0J7KJH8_LASNI</name>
<dbReference type="OrthoDB" id="7477527at2759"/>
<sequence length="106" mass="11405">MGFSAGVGVFSSQPDAQGVGLLQQCQRLIRDNSISMGENLLDDRFKVPSISRALKAPITIENLREVLVDVAISAPPAQVDRLTLQAWLVGDGETSLATDRPQKNNS</sequence>
<dbReference type="EMBL" id="LBMM01006654">
    <property type="protein sequence ID" value="KMQ90422.1"/>
    <property type="molecule type" value="Genomic_DNA"/>
</dbReference>
<evidence type="ECO:0000313" key="2">
    <source>
        <dbReference type="Proteomes" id="UP000036403"/>
    </source>
</evidence>
<dbReference type="PaxDb" id="67767-A0A0J7KJH8"/>
<dbReference type="AlphaFoldDB" id="A0A0J7KJH8"/>
<gene>
    <name evidence="1" type="ORF">RF55_9825</name>
</gene>
<organism evidence="1 2">
    <name type="scientific">Lasius niger</name>
    <name type="common">Black garden ant</name>
    <dbReference type="NCBI Taxonomy" id="67767"/>
    <lineage>
        <taxon>Eukaryota</taxon>
        <taxon>Metazoa</taxon>
        <taxon>Ecdysozoa</taxon>
        <taxon>Arthropoda</taxon>
        <taxon>Hexapoda</taxon>
        <taxon>Insecta</taxon>
        <taxon>Pterygota</taxon>
        <taxon>Neoptera</taxon>
        <taxon>Endopterygota</taxon>
        <taxon>Hymenoptera</taxon>
        <taxon>Apocrita</taxon>
        <taxon>Aculeata</taxon>
        <taxon>Formicoidea</taxon>
        <taxon>Formicidae</taxon>
        <taxon>Formicinae</taxon>
        <taxon>Lasius</taxon>
        <taxon>Lasius</taxon>
    </lineage>
</organism>
<keyword evidence="2" id="KW-1185">Reference proteome</keyword>
<dbReference type="Proteomes" id="UP000036403">
    <property type="component" value="Unassembled WGS sequence"/>
</dbReference>
<evidence type="ECO:0000313" key="1">
    <source>
        <dbReference type="EMBL" id="KMQ90422.1"/>
    </source>
</evidence>
<proteinExistence type="predicted"/>
<reference evidence="1 2" key="1">
    <citation type="submission" date="2015-04" db="EMBL/GenBank/DDBJ databases">
        <title>Lasius niger genome sequencing.</title>
        <authorList>
            <person name="Konorov E.A."/>
            <person name="Nikitin M.A."/>
            <person name="Kirill M.V."/>
            <person name="Chang P."/>
        </authorList>
    </citation>
    <scope>NUCLEOTIDE SEQUENCE [LARGE SCALE GENOMIC DNA]</scope>
    <source>
        <tissue evidence="1">Whole</tissue>
    </source>
</reference>
<accession>A0A0J7KJH8</accession>
<comment type="caution">
    <text evidence="1">The sequence shown here is derived from an EMBL/GenBank/DDBJ whole genome shotgun (WGS) entry which is preliminary data.</text>
</comment>
<protein>
    <submittedName>
        <fullName evidence="1">Uncharacterized protein</fullName>
    </submittedName>
</protein>